<evidence type="ECO:0000256" key="19">
    <source>
        <dbReference type="ARBA" id="ARBA00023180"/>
    </source>
</evidence>
<feature type="domain" description="Cadherin" evidence="25">
    <location>
        <begin position="202"/>
        <end position="313"/>
    </location>
</feature>
<protein>
    <recommendedName>
        <fullName evidence="20">Cadherin-1</fullName>
    </recommendedName>
</protein>
<evidence type="ECO:0000256" key="22">
    <source>
        <dbReference type="RuleBase" id="RU003318"/>
    </source>
</evidence>
<evidence type="ECO:0000256" key="21">
    <source>
        <dbReference type="PROSITE-ProRule" id="PRU00043"/>
    </source>
</evidence>
<dbReference type="GO" id="GO:0044331">
    <property type="term" value="P:cell-cell adhesion mediated by cadherin"/>
    <property type="evidence" value="ECO:0007669"/>
    <property type="project" value="TreeGrafter"/>
</dbReference>
<evidence type="ECO:0000256" key="16">
    <source>
        <dbReference type="ARBA" id="ARBA00022989"/>
    </source>
</evidence>
<dbReference type="InterPro" id="IPR027397">
    <property type="entry name" value="Catenin-bd_sf"/>
</dbReference>
<dbReference type="GO" id="GO:0016339">
    <property type="term" value="P:calcium-dependent cell-cell adhesion via plasma membrane cell adhesion molecules"/>
    <property type="evidence" value="ECO:0007669"/>
    <property type="project" value="TreeGrafter"/>
</dbReference>
<organism evidence="26 27">
    <name type="scientific">Knipowitschia caucasica</name>
    <name type="common">Caucasian dwarf goby</name>
    <name type="synonym">Pomatoschistus caucasicus</name>
    <dbReference type="NCBI Taxonomy" id="637954"/>
    <lineage>
        <taxon>Eukaryota</taxon>
        <taxon>Metazoa</taxon>
        <taxon>Chordata</taxon>
        <taxon>Craniata</taxon>
        <taxon>Vertebrata</taxon>
        <taxon>Euteleostomi</taxon>
        <taxon>Actinopterygii</taxon>
        <taxon>Neopterygii</taxon>
        <taxon>Teleostei</taxon>
        <taxon>Neoteleostei</taxon>
        <taxon>Acanthomorphata</taxon>
        <taxon>Gobiaria</taxon>
        <taxon>Gobiiformes</taxon>
        <taxon>Gobioidei</taxon>
        <taxon>Gobiidae</taxon>
        <taxon>Gobiinae</taxon>
        <taxon>Knipowitschia</taxon>
    </lineage>
</organism>
<keyword evidence="10" id="KW-0732">Signal</keyword>
<evidence type="ECO:0000256" key="14">
    <source>
        <dbReference type="ARBA" id="ARBA00022889"/>
    </source>
</evidence>
<dbReference type="AlphaFoldDB" id="A0AAV2KU82"/>
<feature type="transmembrane region" description="Helical" evidence="24">
    <location>
        <begin position="831"/>
        <end position="851"/>
    </location>
</feature>
<dbReference type="GO" id="GO:0060027">
    <property type="term" value="P:convergent extension involved in gastrulation"/>
    <property type="evidence" value="ECO:0007669"/>
    <property type="project" value="UniProtKB-ARBA"/>
</dbReference>
<reference evidence="26 27" key="1">
    <citation type="submission" date="2024-04" db="EMBL/GenBank/DDBJ databases">
        <authorList>
            <person name="Waldvogel A.-M."/>
            <person name="Schoenle A."/>
        </authorList>
    </citation>
    <scope>NUCLEOTIDE SEQUENCE [LARGE SCALE GENOMIC DNA]</scope>
</reference>
<dbReference type="SMART" id="SM00112">
    <property type="entry name" value="CA"/>
    <property type="match status" value="4"/>
</dbReference>
<keyword evidence="7" id="KW-0963">Cytoplasm</keyword>
<keyword evidence="8 22" id="KW-0812">Transmembrane</keyword>
<feature type="transmembrane region" description="Helical" evidence="24">
    <location>
        <begin position="770"/>
        <end position="788"/>
    </location>
</feature>
<dbReference type="PRINTS" id="PR00205">
    <property type="entry name" value="CADHERIN"/>
</dbReference>
<dbReference type="PROSITE" id="PS50268">
    <property type="entry name" value="CADHERIN_2"/>
    <property type="match status" value="4"/>
</dbReference>
<keyword evidence="19" id="KW-0325">Glycoprotein</keyword>
<dbReference type="InterPro" id="IPR039808">
    <property type="entry name" value="Cadherin"/>
</dbReference>
<keyword evidence="27" id="KW-1185">Reference proteome</keyword>
<dbReference type="CDD" id="cd11304">
    <property type="entry name" value="Cadherin_repeat"/>
    <property type="match status" value="3"/>
</dbReference>
<dbReference type="GO" id="GO:0005912">
    <property type="term" value="C:adherens junction"/>
    <property type="evidence" value="ECO:0007669"/>
    <property type="project" value="UniProtKB-SubCell"/>
</dbReference>
<dbReference type="InterPro" id="IPR002126">
    <property type="entry name" value="Cadherin-like_dom"/>
</dbReference>
<keyword evidence="12" id="KW-0967">Endosome</keyword>
<dbReference type="Pfam" id="PF01049">
    <property type="entry name" value="CADH_Y-type_LIR"/>
    <property type="match status" value="1"/>
</dbReference>
<evidence type="ECO:0000256" key="18">
    <source>
        <dbReference type="ARBA" id="ARBA00023136"/>
    </source>
</evidence>
<evidence type="ECO:0000256" key="2">
    <source>
        <dbReference type="ARBA" id="ARBA00004251"/>
    </source>
</evidence>
<keyword evidence="18 24" id="KW-0472">Membrane</keyword>
<dbReference type="Gene3D" id="4.10.900.10">
    <property type="entry name" value="TCF3-CBD (Catenin binding domain)"/>
    <property type="match status" value="1"/>
</dbReference>
<dbReference type="PANTHER" id="PTHR24027">
    <property type="entry name" value="CADHERIN-23"/>
    <property type="match status" value="1"/>
</dbReference>
<keyword evidence="16 24" id="KW-1133">Transmembrane helix</keyword>
<proteinExistence type="predicted"/>
<dbReference type="GO" id="GO:0008013">
    <property type="term" value="F:beta-catenin binding"/>
    <property type="evidence" value="ECO:0007669"/>
    <property type="project" value="TreeGrafter"/>
</dbReference>
<feature type="domain" description="Cadherin" evidence="25">
    <location>
        <begin position="314"/>
        <end position="421"/>
    </location>
</feature>
<dbReference type="Gene3D" id="2.60.40.60">
    <property type="entry name" value="Cadherins"/>
    <property type="match status" value="5"/>
</dbReference>
<feature type="domain" description="Cadherin" evidence="25">
    <location>
        <begin position="90"/>
        <end position="201"/>
    </location>
</feature>
<evidence type="ECO:0000256" key="12">
    <source>
        <dbReference type="ARBA" id="ARBA00022753"/>
    </source>
</evidence>
<gene>
    <name evidence="26" type="ORF">KC01_LOCUS21461</name>
</gene>
<dbReference type="FunFam" id="2.60.40.60:FF:000019">
    <property type="entry name" value="Cadherin 2"/>
    <property type="match status" value="1"/>
</dbReference>
<dbReference type="GO" id="GO:0016342">
    <property type="term" value="C:catenin complex"/>
    <property type="evidence" value="ECO:0007669"/>
    <property type="project" value="TreeGrafter"/>
</dbReference>
<keyword evidence="17" id="KW-0333">Golgi apparatus</keyword>
<dbReference type="GO" id="GO:0042074">
    <property type="term" value="P:cell migration involved in gastrulation"/>
    <property type="evidence" value="ECO:0007669"/>
    <property type="project" value="UniProtKB-ARBA"/>
</dbReference>
<dbReference type="GO" id="GO:0005794">
    <property type="term" value="C:Golgi apparatus"/>
    <property type="evidence" value="ECO:0007669"/>
    <property type="project" value="UniProtKB-SubCell"/>
</dbReference>
<dbReference type="FunFam" id="2.60.40.60:FF:000022">
    <property type="entry name" value="Cadherin 2"/>
    <property type="match status" value="1"/>
</dbReference>
<dbReference type="GO" id="GO:0007043">
    <property type="term" value="P:cell-cell junction assembly"/>
    <property type="evidence" value="ECO:0007669"/>
    <property type="project" value="TreeGrafter"/>
</dbReference>
<evidence type="ECO:0000256" key="4">
    <source>
        <dbReference type="ARBA" id="ARBA00004536"/>
    </source>
</evidence>
<dbReference type="SUPFAM" id="SSF49313">
    <property type="entry name" value="Cadherin-like"/>
    <property type="match status" value="5"/>
</dbReference>
<evidence type="ECO:0000256" key="5">
    <source>
        <dbReference type="ARBA" id="ARBA00004601"/>
    </source>
</evidence>
<sequence length="932" mass="102554">MVKIKTSKDASVEINYRITSPGADEAPEGLFIVERRSGVLQVTQPLDREKRDAYTLWVHAIHAHDGSKAEEPMELTVHVIDQNDNRPDFSPSSFHGSVSENGKAGDVVMRVTATDRDDPETDHAMIKYRILSQTPEVPSDYMFAINPLSGVLSLTGGGLDRESHAEYKLILQAADMNGEGLSATCTAFVTITDSNDNAPQFLITSASASVPENESGVEVFRFKVTDEDELGSANANTKYNIIKGNEGEHFQISTGHDKMQGILSTAKKLDFESTSAFILLIVVTNEALFTQPVSTSTATIKVTVEDKNEPPMFTPSKIQVELSEDTPIGTSVTYLRAVDPDMARPTKIRFKLNADAAGWFHLDPDSGRVSVRSDLDRESHFVRDNKYTVQVLAYDNDTVASTGTGTLIVTLLDVNDNAPVIEQRKVSLCSVNPVPVQLDILDPDSTGNNGPFTVELQGEHRKSWNIISNSSSPAIYLSPKRRMALGWTSVLLRVYDARLVFQDSSLDVEVCQCEGAMSGCTMPHLEPHHSRLSSVSLVLGAIFVLLLLLLLLLILRRKRNAKDVALLKDPSRDNIFYYNEEGGGEEDKDFDPSLLHRGLLEHQAVCTDVIPTQARPTYRRQPQSNEDIGQFLQENLQAADADPTSPPYDSLLVFDFEGAGSEASSLSSLDSSSDSPLGQDFRLLQDWGPRFSRLADMYTAGEEDDMDTVPGKTEWMSQNMFQEGLHQVYMQSPNPQAAPPRAQAVAQVQHGDLDNARIHRWFGTVVNTRLLVSGVAQVLGAIACILSTVTYTCMSFNCAVSMATPVWSSLMYLWTGFFAAEVQRKANKLKVVALVAANIFSSVFGFSALMSTSLRFQDSSALNAKQRVGSYVARGSSITFTVQCLLCSLYILFLSWRGLRRYSPTAVQSYSRVAQEAEDTNGPLLENMESNL</sequence>
<name>A0AAV2KU82_KNICA</name>
<evidence type="ECO:0000256" key="6">
    <source>
        <dbReference type="ARBA" id="ARBA00022475"/>
    </source>
</evidence>
<dbReference type="GO" id="GO:0045296">
    <property type="term" value="F:cadherin binding"/>
    <property type="evidence" value="ECO:0007669"/>
    <property type="project" value="TreeGrafter"/>
</dbReference>
<keyword evidence="6" id="KW-1003">Cell membrane</keyword>
<evidence type="ECO:0000256" key="3">
    <source>
        <dbReference type="ARBA" id="ARBA00004496"/>
    </source>
</evidence>
<dbReference type="FunFam" id="4.10.900.10:FF:000001">
    <property type="entry name" value="Cadherin 2"/>
    <property type="match status" value="1"/>
</dbReference>
<evidence type="ECO:0000256" key="23">
    <source>
        <dbReference type="RuleBase" id="RU004357"/>
    </source>
</evidence>
<dbReference type="InterPro" id="IPR015919">
    <property type="entry name" value="Cadherin-like_sf"/>
</dbReference>
<dbReference type="Proteomes" id="UP001497482">
    <property type="component" value="Chromosome 2"/>
</dbReference>
<accession>A0AAV2KU82</accession>
<evidence type="ECO:0000313" key="27">
    <source>
        <dbReference type="Proteomes" id="UP001497482"/>
    </source>
</evidence>
<dbReference type="GO" id="GO:0001764">
    <property type="term" value="P:neuron migration"/>
    <property type="evidence" value="ECO:0007669"/>
    <property type="project" value="UniProtKB-ARBA"/>
</dbReference>
<dbReference type="InterPro" id="IPR000233">
    <property type="entry name" value="Cadherin_Y-type_LIR"/>
</dbReference>
<comment type="subcellular location">
    <subcellularLocation>
        <location evidence="4">Cell junction</location>
        <location evidence="4">Adherens junction</location>
    </subcellularLocation>
    <subcellularLocation>
        <location evidence="2 22">Cell membrane</location>
        <topology evidence="2 22">Single-pass type I membrane protein</topology>
    </subcellularLocation>
    <subcellularLocation>
        <location evidence="3">Cytoplasm</location>
    </subcellularLocation>
    <subcellularLocation>
        <location evidence="1">Endosome</location>
    </subcellularLocation>
    <subcellularLocation>
        <location evidence="5">Golgi apparatus</location>
        <location evidence="5">trans-Golgi network</location>
    </subcellularLocation>
</comment>
<dbReference type="GO" id="GO:0007498">
    <property type="term" value="P:mesoderm development"/>
    <property type="evidence" value="ECO:0007669"/>
    <property type="project" value="UniProtKB-ARBA"/>
</dbReference>
<feature type="domain" description="Cadherin" evidence="25">
    <location>
        <begin position="6"/>
        <end position="89"/>
    </location>
</feature>
<dbReference type="GO" id="GO:0005509">
    <property type="term" value="F:calcium ion binding"/>
    <property type="evidence" value="ECO:0007669"/>
    <property type="project" value="UniProtKB-UniRule"/>
</dbReference>
<keyword evidence="15" id="KW-0965">Cell junction</keyword>
<dbReference type="Pfam" id="PF00028">
    <property type="entry name" value="Cadherin"/>
    <property type="match status" value="4"/>
</dbReference>
<evidence type="ECO:0000256" key="20">
    <source>
        <dbReference type="ARBA" id="ARBA00023893"/>
    </source>
</evidence>
<evidence type="ECO:0000256" key="1">
    <source>
        <dbReference type="ARBA" id="ARBA00004177"/>
    </source>
</evidence>
<keyword evidence="11" id="KW-0677">Repeat</keyword>
<evidence type="ECO:0000256" key="15">
    <source>
        <dbReference type="ARBA" id="ARBA00022949"/>
    </source>
</evidence>
<evidence type="ECO:0000256" key="8">
    <source>
        <dbReference type="ARBA" id="ARBA00022692"/>
    </source>
</evidence>
<comment type="function">
    <text evidence="23">Cadherins are calcium-dependent cell adhesion proteins.</text>
</comment>
<dbReference type="InterPro" id="IPR020894">
    <property type="entry name" value="Cadherin_CS"/>
</dbReference>
<dbReference type="EMBL" id="OZ035824">
    <property type="protein sequence ID" value="CAL1592178.1"/>
    <property type="molecule type" value="Genomic_DNA"/>
</dbReference>
<evidence type="ECO:0000256" key="10">
    <source>
        <dbReference type="ARBA" id="ARBA00022729"/>
    </source>
</evidence>
<dbReference type="GO" id="GO:0007156">
    <property type="term" value="P:homophilic cell adhesion via plasma membrane adhesion molecules"/>
    <property type="evidence" value="ECO:0007669"/>
    <property type="project" value="InterPro"/>
</dbReference>
<dbReference type="GO" id="GO:0005768">
    <property type="term" value="C:endosome"/>
    <property type="evidence" value="ECO:0007669"/>
    <property type="project" value="UniProtKB-SubCell"/>
</dbReference>
<evidence type="ECO:0000256" key="17">
    <source>
        <dbReference type="ARBA" id="ARBA00023034"/>
    </source>
</evidence>
<keyword evidence="14 22" id="KW-0130">Cell adhesion</keyword>
<dbReference type="PANTHER" id="PTHR24027:SF319">
    <property type="entry name" value="CADHERIN-1"/>
    <property type="match status" value="1"/>
</dbReference>
<feature type="transmembrane region" description="Helical" evidence="24">
    <location>
        <begin position="794"/>
        <end position="819"/>
    </location>
</feature>
<evidence type="ECO:0000256" key="11">
    <source>
        <dbReference type="ARBA" id="ARBA00022737"/>
    </source>
</evidence>
<evidence type="ECO:0000256" key="9">
    <source>
        <dbReference type="ARBA" id="ARBA00022723"/>
    </source>
</evidence>
<dbReference type="FunFam" id="2.60.40.60:FF:000011">
    <property type="entry name" value="Cadherin 1"/>
    <property type="match status" value="1"/>
</dbReference>
<keyword evidence="9" id="KW-0479">Metal-binding</keyword>
<feature type="transmembrane region" description="Helical" evidence="24">
    <location>
        <begin position="532"/>
        <end position="555"/>
    </location>
</feature>
<evidence type="ECO:0000256" key="7">
    <source>
        <dbReference type="ARBA" id="ARBA00022490"/>
    </source>
</evidence>
<evidence type="ECO:0000256" key="24">
    <source>
        <dbReference type="SAM" id="Phobius"/>
    </source>
</evidence>
<feature type="transmembrane region" description="Helical" evidence="24">
    <location>
        <begin position="871"/>
        <end position="893"/>
    </location>
</feature>
<dbReference type="FunFam" id="2.60.40.60:FF:000095">
    <property type="entry name" value="Cadherin 13"/>
    <property type="match status" value="1"/>
</dbReference>
<evidence type="ECO:0000313" key="26">
    <source>
        <dbReference type="EMBL" id="CAL1592178.1"/>
    </source>
</evidence>
<evidence type="ECO:0000256" key="13">
    <source>
        <dbReference type="ARBA" id="ARBA00022837"/>
    </source>
</evidence>
<dbReference type="PROSITE" id="PS00232">
    <property type="entry name" value="CADHERIN_1"/>
    <property type="match status" value="2"/>
</dbReference>
<keyword evidence="13 21" id="KW-0106">Calcium</keyword>
<dbReference type="GO" id="GO:0007398">
    <property type="term" value="P:ectoderm development"/>
    <property type="evidence" value="ECO:0007669"/>
    <property type="project" value="UniProtKB-ARBA"/>
</dbReference>
<dbReference type="GO" id="GO:0001841">
    <property type="term" value="P:neural tube formation"/>
    <property type="evidence" value="ECO:0007669"/>
    <property type="project" value="UniProtKB-ARBA"/>
</dbReference>
<dbReference type="GO" id="GO:0030010">
    <property type="term" value="P:establishment of cell polarity"/>
    <property type="evidence" value="ECO:0007669"/>
    <property type="project" value="UniProtKB-ARBA"/>
</dbReference>
<evidence type="ECO:0000259" key="25">
    <source>
        <dbReference type="PROSITE" id="PS50268"/>
    </source>
</evidence>
<dbReference type="GO" id="GO:0000902">
    <property type="term" value="P:cell morphogenesis"/>
    <property type="evidence" value="ECO:0007669"/>
    <property type="project" value="TreeGrafter"/>
</dbReference>
<dbReference type="GO" id="GO:0034332">
    <property type="term" value="P:adherens junction organization"/>
    <property type="evidence" value="ECO:0007669"/>
    <property type="project" value="UniProtKB-ARBA"/>
</dbReference>